<dbReference type="HOGENOM" id="CLU_017149_0_0_1"/>
<feature type="compositionally biased region" description="Basic residues" evidence="1">
    <location>
        <begin position="706"/>
        <end position="716"/>
    </location>
</feature>
<feature type="region of interest" description="Disordered" evidence="1">
    <location>
        <begin position="127"/>
        <end position="204"/>
    </location>
</feature>
<feature type="region of interest" description="Disordered" evidence="1">
    <location>
        <begin position="403"/>
        <end position="422"/>
    </location>
</feature>
<dbReference type="Proteomes" id="UP000008810">
    <property type="component" value="Chromosome 2"/>
</dbReference>
<reference evidence="3" key="3">
    <citation type="submission" date="2018-08" db="UniProtKB">
        <authorList>
            <consortium name="EnsemblPlants"/>
        </authorList>
    </citation>
    <scope>IDENTIFICATION</scope>
    <source>
        <strain evidence="3">cv. Bd21</strain>
    </source>
</reference>
<dbReference type="InterPro" id="IPR038745">
    <property type="entry name" value="AT4G37440-like"/>
</dbReference>
<dbReference type="RefSeq" id="XP_010230839.1">
    <property type="nucleotide sequence ID" value="XM_010232537.2"/>
</dbReference>
<gene>
    <name evidence="3" type="primary">LOC100841024</name>
    <name evidence="2" type="ORF">BRADI_2g12010v3</name>
</gene>
<reference evidence="2 3" key="1">
    <citation type="journal article" date="2010" name="Nature">
        <title>Genome sequencing and analysis of the model grass Brachypodium distachyon.</title>
        <authorList>
            <consortium name="International Brachypodium Initiative"/>
        </authorList>
    </citation>
    <scope>NUCLEOTIDE SEQUENCE [LARGE SCALE GENOMIC DNA]</scope>
    <source>
        <strain evidence="2 3">Bd21</strain>
    </source>
</reference>
<feature type="compositionally biased region" description="Polar residues" evidence="1">
    <location>
        <begin position="679"/>
        <end position="691"/>
    </location>
</feature>
<feature type="compositionally biased region" description="Basic and acidic residues" evidence="1">
    <location>
        <begin position="77"/>
        <end position="87"/>
    </location>
</feature>
<feature type="compositionally biased region" description="Low complexity" evidence="1">
    <location>
        <begin position="592"/>
        <end position="606"/>
    </location>
</feature>
<organism evidence="2">
    <name type="scientific">Brachypodium distachyon</name>
    <name type="common">Purple false brome</name>
    <name type="synonym">Trachynia distachya</name>
    <dbReference type="NCBI Taxonomy" id="15368"/>
    <lineage>
        <taxon>Eukaryota</taxon>
        <taxon>Viridiplantae</taxon>
        <taxon>Streptophyta</taxon>
        <taxon>Embryophyta</taxon>
        <taxon>Tracheophyta</taxon>
        <taxon>Spermatophyta</taxon>
        <taxon>Magnoliopsida</taxon>
        <taxon>Liliopsida</taxon>
        <taxon>Poales</taxon>
        <taxon>Poaceae</taxon>
        <taxon>BOP clade</taxon>
        <taxon>Pooideae</taxon>
        <taxon>Stipodae</taxon>
        <taxon>Brachypodieae</taxon>
        <taxon>Brachypodium</taxon>
    </lineage>
</organism>
<keyword evidence="4" id="KW-1185">Reference proteome</keyword>
<protein>
    <submittedName>
        <fullName evidence="2 3">Uncharacterized protein</fullName>
    </submittedName>
</protein>
<evidence type="ECO:0000313" key="4">
    <source>
        <dbReference type="Proteomes" id="UP000008810"/>
    </source>
</evidence>
<name>I1HEZ9_BRADI</name>
<evidence type="ECO:0000313" key="3">
    <source>
        <dbReference type="EnsemblPlants" id="KQK04154"/>
    </source>
</evidence>
<dbReference type="OMA" id="KVCETAN"/>
<reference evidence="2" key="2">
    <citation type="submission" date="2017-06" db="EMBL/GenBank/DDBJ databases">
        <title>WGS assembly of Brachypodium distachyon.</title>
        <authorList>
            <consortium name="The International Brachypodium Initiative"/>
            <person name="Lucas S."/>
            <person name="Harmon-Smith M."/>
            <person name="Lail K."/>
            <person name="Tice H."/>
            <person name="Grimwood J."/>
            <person name="Bruce D."/>
            <person name="Barry K."/>
            <person name="Shu S."/>
            <person name="Lindquist E."/>
            <person name="Wang M."/>
            <person name="Pitluck S."/>
            <person name="Vogel J.P."/>
            <person name="Garvin D.F."/>
            <person name="Mockler T.C."/>
            <person name="Schmutz J."/>
            <person name="Rokhsar D."/>
            <person name="Bevan M.W."/>
        </authorList>
    </citation>
    <scope>NUCLEOTIDE SEQUENCE</scope>
    <source>
        <strain evidence="2">Bd21</strain>
    </source>
</reference>
<dbReference type="CDD" id="cd11650">
    <property type="entry name" value="AT4G37440_like"/>
    <property type="match status" value="1"/>
</dbReference>
<dbReference type="KEGG" id="bdi:100841024"/>
<evidence type="ECO:0000313" key="2">
    <source>
        <dbReference type="EMBL" id="KQK04154.1"/>
    </source>
</evidence>
<dbReference type="GeneID" id="100841024"/>
<feature type="region of interest" description="Disordered" evidence="1">
    <location>
        <begin position="1"/>
        <end position="107"/>
    </location>
</feature>
<accession>I1HEZ9</accession>
<dbReference type="PANTHER" id="PTHR34057">
    <property type="entry name" value="ELONGATION FACTOR"/>
    <property type="match status" value="1"/>
</dbReference>
<dbReference type="eggNOG" id="ENOG502QRC8">
    <property type="taxonomic scope" value="Eukaryota"/>
</dbReference>
<dbReference type="PANTHER" id="PTHR34057:SF15">
    <property type="entry name" value="CALMODULIN-BINDING DOMAIN-CONTAINING PROTEIN"/>
    <property type="match status" value="1"/>
</dbReference>
<dbReference type="Gramene" id="KQK04154">
    <property type="protein sequence ID" value="KQK04154"/>
    <property type="gene ID" value="BRADI_2g12010v3"/>
</dbReference>
<proteinExistence type="predicted"/>
<feature type="compositionally biased region" description="Polar residues" evidence="1">
    <location>
        <begin position="613"/>
        <end position="655"/>
    </location>
</feature>
<dbReference type="OrthoDB" id="21648at2759"/>
<evidence type="ECO:0000256" key="1">
    <source>
        <dbReference type="SAM" id="MobiDB-lite"/>
    </source>
</evidence>
<dbReference type="AlphaFoldDB" id="I1HEZ9"/>
<sequence length="716" mass="76577">MAPAPAPALDVDGEGGGANGQNTVKSDVHGELATPPVMPVGGGPVPGEFRPDGPVVAVPEDGIDSSDDPAPVIDVGGEGKGKGKGEADGGNAVLESATEHREGDVGNNLGDVVLKSATEHCEGEGALLAPCSEPSGADPVGGASSSYDPPPVGSSGHVTDERGGDTTECSSSFADSLFETDDEAGNEVSSPFSVHDDEGQSSLLPRRKKVSAEWKNDVRPMLWRFQWLELRMKELSSQVSKYDRQLALIEQEKELQQAINKTNGSRIESGKSCKGHENISMVRRNRKRHEDTADTSSYLKKHQILSYFFDKDKQNKGAETDGLIIEDDSHGPVGDGTKGRANAASLHAPKEYDAVSEQFMLHKVLMKIGDIQSQVHHLQEHLSKARTKQVKLSSLLAYAQVNGTEKRQRTQKRSFSYKNDRSVKPQKKKNLNILLEQEDRPALAVIPTSSERATGCLIEVSHGNGEEKAGERSQSHKKAITADLLLGFDSSLPNGHICNENTDDILIDNRGAKVYEPFENVEHSQEKLSALTENVAKTAPSKADNTSAQVGAEKISVPVVKKQLILENQQPLKHVYSGKKRGRQPKTEGTGSAAASKEQSEQASKAPAAKQCKTGNSSLAAKKLQTGNSSSASKNLNTGNSSSATQNLETGNSSPFAKKQKTGNSSSNAKKQAAGYPSAASTDASGNTPTNMRIEKAVLVEVNSRRSQRARKPKVY</sequence>
<feature type="region of interest" description="Disordered" evidence="1">
    <location>
        <begin position="571"/>
        <end position="716"/>
    </location>
</feature>
<feature type="region of interest" description="Disordered" evidence="1">
    <location>
        <begin position="321"/>
        <end position="341"/>
    </location>
</feature>
<dbReference type="EMBL" id="CM000881">
    <property type="protein sequence ID" value="KQK04154.1"/>
    <property type="molecule type" value="Genomic_DNA"/>
</dbReference>
<dbReference type="EnsemblPlants" id="KQK04154">
    <property type="protein sequence ID" value="KQK04154"/>
    <property type="gene ID" value="BRADI_2g12010v3"/>
</dbReference>